<feature type="transmembrane region" description="Helical" evidence="1">
    <location>
        <begin position="106"/>
        <end position="127"/>
    </location>
</feature>
<dbReference type="OrthoDB" id="2678055at2"/>
<feature type="transmembrane region" description="Helical" evidence="1">
    <location>
        <begin position="48"/>
        <end position="71"/>
    </location>
</feature>
<dbReference type="AlphaFoldDB" id="A0A1G7SAS0"/>
<feature type="transmembrane region" description="Helical" evidence="1">
    <location>
        <begin position="139"/>
        <end position="157"/>
    </location>
</feature>
<keyword evidence="3" id="KW-1185">Reference proteome</keyword>
<accession>A0A1G7SAS0</accession>
<feature type="transmembrane region" description="Helical" evidence="1">
    <location>
        <begin position="210"/>
        <end position="227"/>
    </location>
</feature>
<protein>
    <recommendedName>
        <fullName evidence="4">ABC-2 family transporter protein</fullName>
    </recommendedName>
</protein>
<dbReference type="RefSeq" id="WP_091234904.1">
    <property type="nucleotide sequence ID" value="NZ_FNBG01000029.1"/>
</dbReference>
<proteinExistence type="predicted"/>
<sequence>MALKSWQDAWFIFFRDIRRDWLYLIFTVLFMIYTGIMLGSMIHSRIEAQFILNPMVDMLMMMLSPMIGFYFTRRSLSYLKEDSHSQMLMYYRSLPIPTEIVVMSRYVQMGTAIIVNGIVLYGAMYVLPFGLDDMNFSNYLVFVLTWIGFAMMINTIYIHFELLSNGRVYMMMTLLIMVCTIILALIITVFDGNAVMYSIECSQRYGFASPLMWGSLILGFIMIGTFGKKTKYRLAQRSFVK</sequence>
<dbReference type="STRING" id="670482.SAMN04488542_12938"/>
<evidence type="ECO:0000313" key="2">
    <source>
        <dbReference type="EMBL" id="SDG20012.1"/>
    </source>
</evidence>
<feature type="transmembrane region" description="Helical" evidence="1">
    <location>
        <begin position="169"/>
        <end position="190"/>
    </location>
</feature>
<keyword evidence="1" id="KW-0472">Membrane</keyword>
<gene>
    <name evidence="2" type="ORF">SAMN04488542_12938</name>
</gene>
<name>A0A1G7SAS0_9BACL</name>
<feature type="transmembrane region" description="Helical" evidence="1">
    <location>
        <begin position="21"/>
        <end position="42"/>
    </location>
</feature>
<dbReference type="EMBL" id="FNBG01000029">
    <property type="protein sequence ID" value="SDG20012.1"/>
    <property type="molecule type" value="Genomic_DNA"/>
</dbReference>
<keyword evidence="1" id="KW-1133">Transmembrane helix</keyword>
<evidence type="ECO:0000313" key="3">
    <source>
        <dbReference type="Proteomes" id="UP000198972"/>
    </source>
</evidence>
<keyword evidence="1" id="KW-0812">Transmembrane</keyword>
<evidence type="ECO:0000256" key="1">
    <source>
        <dbReference type="SAM" id="Phobius"/>
    </source>
</evidence>
<evidence type="ECO:0008006" key="4">
    <source>
        <dbReference type="Google" id="ProtNLM"/>
    </source>
</evidence>
<reference evidence="2 3" key="1">
    <citation type="submission" date="2016-10" db="EMBL/GenBank/DDBJ databases">
        <authorList>
            <person name="de Groot N.N."/>
        </authorList>
    </citation>
    <scope>NUCLEOTIDE SEQUENCE [LARGE SCALE GENOMIC DNA]</scope>
    <source>
        <strain evidence="2 3">DSM 28129</strain>
    </source>
</reference>
<dbReference type="Proteomes" id="UP000198972">
    <property type="component" value="Unassembled WGS sequence"/>
</dbReference>
<organism evidence="2 3">
    <name type="scientific">Fontibacillus panacisegetis</name>
    <dbReference type="NCBI Taxonomy" id="670482"/>
    <lineage>
        <taxon>Bacteria</taxon>
        <taxon>Bacillati</taxon>
        <taxon>Bacillota</taxon>
        <taxon>Bacilli</taxon>
        <taxon>Bacillales</taxon>
        <taxon>Paenibacillaceae</taxon>
        <taxon>Fontibacillus</taxon>
    </lineage>
</organism>